<organism evidence="2 3">
    <name type="scientific">Rangifer tarandus platyrhynchus</name>
    <name type="common">Svalbard reindeer</name>
    <dbReference type="NCBI Taxonomy" id="3082113"/>
    <lineage>
        <taxon>Eukaryota</taxon>
        <taxon>Metazoa</taxon>
        <taxon>Chordata</taxon>
        <taxon>Craniata</taxon>
        <taxon>Vertebrata</taxon>
        <taxon>Euteleostomi</taxon>
        <taxon>Mammalia</taxon>
        <taxon>Eutheria</taxon>
        <taxon>Laurasiatheria</taxon>
        <taxon>Artiodactyla</taxon>
        <taxon>Ruminantia</taxon>
        <taxon>Pecora</taxon>
        <taxon>Cervidae</taxon>
        <taxon>Odocoileinae</taxon>
        <taxon>Rangifer</taxon>
    </lineage>
</organism>
<sequence>MRRSRFLRAPGLADRGATPRAWEPGLRPLLLRRSGRSHSGRSPGSAPPPPRARERESVAEQSANPVVRPRLRLPPPRALSARPARSPGTSEERERRGGAAFPGAAGRGARWARQRRQPWDPPPKGVSVRAAPRRVLAALPPSSPPLPGAGKFEVLSESDLSPCGPDGPLRLTPRISTWRDQVSRRCKGLREQRAP</sequence>
<evidence type="ECO:0000313" key="2">
    <source>
        <dbReference type="EMBL" id="CAI9166613.1"/>
    </source>
</evidence>
<feature type="compositionally biased region" description="Low complexity" evidence="1">
    <location>
        <begin position="78"/>
        <end position="89"/>
    </location>
</feature>
<accession>A0ABN8YYD6</accession>
<protein>
    <submittedName>
        <fullName evidence="2">Uncharacterized protein</fullName>
    </submittedName>
</protein>
<keyword evidence="3" id="KW-1185">Reference proteome</keyword>
<feature type="compositionally biased region" description="Low complexity" evidence="1">
    <location>
        <begin position="98"/>
        <end position="109"/>
    </location>
</feature>
<feature type="region of interest" description="Disordered" evidence="1">
    <location>
        <begin position="1"/>
        <end position="131"/>
    </location>
</feature>
<dbReference type="Proteomes" id="UP001176941">
    <property type="component" value="Chromosome 26"/>
</dbReference>
<dbReference type="EMBL" id="OX459962">
    <property type="protein sequence ID" value="CAI9166613.1"/>
    <property type="molecule type" value="Genomic_DNA"/>
</dbReference>
<evidence type="ECO:0000256" key="1">
    <source>
        <dbReference type="SAM" id="MobiDB-lite"/>
    </source>
</evidence>
<proteinExistence type="predicted"/>
<reference evidence="2" key="1">
    <citation type="submission" date="2023-04" db="EMBL/GenBank/DDBJ databases">
        <authorList>
            <consortium name="ELIXIR-Norway"/>
        </authorList>
    </citation>
    <scope>NUCLEOTIDE SEQUENCE [LARGE SCALE GENOMIC DNA]</scope>
</reference>
<name>A0ABN8YYD6_RANTA</name>
<gene>
    <name evidence="2" type="ORF">MRATA1EN1_LOCUS15575</name>
</gene>
<evidence type="ECO:0000313" key="3">
    <source>
        <dbReference type="Proteomes" id="UP001176941"/>
    </source>
</evidence>